<sequence length="164" mass="18701">MSGLDTFTDDDDYSVIDKAGMALSHNPCGLLLPGVDPTTHREAVRLCARDYLENHIFINDRQFHSHLNHHLLAVYSLGGSTKRLQEIFDINNSYRRPSLAMVDDVTITTDNYTEYLVKEEYYPNFVAFYRRELAASNGNINSVVAKYFFDPHIFPLAMSGLLHP</sequence>
<comment type="caution">
    <text evidence="2">The sequence shown here is derived from an EMBL/GenBank/DDBJ whole genome shotgun (WGS) entry which is preliminary data.</text>
</comment>
<organism evidence="2 3">
    <name type="scientific">Coemansia spiralis</name>
    <dbReference type="NCBI Taxonomy" id="417178"/>
    <lineage>
        <taxon>Eukaryota</taxon>
        <taxon>Fungi</taxon>
        <taxon>Fungi incertae sedis</taxon>
        <taxon>Zoopagomycota</taxon>
        <taxon>Kickxellomycotina</taxon>
        <taxon>Kickxellomycetes</taxon>
        <taxon>Kickxellales</taxon>
        <taxon>Kickxellaceae</taxon>
        <taxon>Coemansia</taxon>
    </lineage>
</organism>
<evidence type="ECO:0000313" key="3">
    <source>
        <dbReference type="Proteomes" id="UP001151516"/>
    </source>
</evidence>
<dbReference type="InterPro" id="IPR025337">
    <property type="entry name" value="Questin_oxidase-like"/>
</dbReference>
<evidence type="ECO:0000313" key="2">
    <source>
        <dbReference type="EMBL" id="KAJ2683592.1"/>
    </source>
</evidence>
<dbReference type="EMBL" id="JANBTX010000276">
    <property type="protein sequence ID" value="KAJ2683592.1"/>
    <property type="molecule type" value="Genomic_DNA"/>
</dbReference>
<dbReference type="GO" id="GO:0016491">
    <property type="term" value="F:oxidoreductase activity"/>
    <property type="evidence" value="ECO:0007669"/>
    <property type="project" value="UniProtKB-KW"/>
</dbReference>
<protein>
    <submittedName>
        <fullName evidence="2">Uncharacterized protein</fullName>
    </submittedName>
</protein>
<proteinExistence type="predicted"/>
<evidence type="ECO:0000256" key="1">
    <source>
        <dbReference type="ARBA" id="ARBA00023002"/>
    </source>
</evidence>
<feature type="non-terminal residue" evidence="2">
    <location>
        <position position="164"/>
    </location>
</feature>
<dbReference type="PANTHER" id="PTHR35870:SF1">
    <property type="entry name" value="PROTEIN, PUTATIVE (AFU_ORTHOLOGUE AFUA_5G03330)-RELATED"/>
    <property type="match status" value="1"/>
</dbReference>
<dbReference type="OrthoDB" id="10004862at2759"/>
<dbReference type="PANTHER" id="PTHR35870">
    <property type="entry name" value="PROTEIN, PUTATIVE (AFU_ORTHOLOGUE AFUA_5G03330)-RELATED"/>
    <property type="match status" value="1"/>
</dbReference>
<accession>A0A9W8GHN2</accession>
<gene>
    <name evidence="2" type="ORF">IWW39_005417</name>
</gene>
<dbReference type="Proteomes" id="UP001151516">
    <property type="component" value="Unassembled WGS sequence"/>
</dbReference>
<dbReference type="Pfam" id="PF14027">
    <property type="entry name" value="Questin_oxidase"/>
    <property type="match status" value="1"/>
</dbReference>
<reference evidence="2" key="1">
    <citation type="submission" date="2022-07" db="EMBL/GenBank/DDBJ databases">
        <title>Phylogenomic reconstructions and comparative analyses of Kickxellomycotina fungi.</title>
        <authorList>
            <person name="Reynolds N.K."/>
            <person name="Stajich J.E."/>
            <person name="Barry K."/>
            <person name="Grigoriev I.V."/>
            <person name="Crous P."/>
            <person name="Smith M.E."/>
        </authorList>
    </citation>
    <scope>NUCLEOTIDE SEQUENCE</scope>
    <source>
        <strain evidence="2">CBS 109367</strain>
    </source>
</reference>
<keyword evidence="1" id="KW-0560">Oxidoreductase</keyword>
<dbReference type="AlphaFoldDB" id="A0A9W8GHN2"/>
<name>A0A9W8GHN2_9FUNG</name>
<keyword evidence="3" id="KW-1185">Reference proteome</keyword>